<dbReference type="Pfam" id="PF07690">
    <property type="entry name" value="MFS_1"/>
    <property type="match status" value="1"/>
</dbReference>
<dbReference type="PANTHER" id="PTHR43791:SF36">
    <property type="entry name" value="TRANSPORTER, PUTATIVE (AFU_ORTHOLOGUE AFUA_6G08340)-RELATED"/>
    <property type="match status" value="1"/>
</dbReference>
<feature type="transmembrane region" description="Helical" evidence="6">
    <location>
        <begin position="212"/>
        <end position="234"/>
    </location>
</feature>
<evidence type="ECO:0000256" key="1">
    <source>
        <dbReference type="ARBA" id="ARBA00004141"/>
    </source>
</evidence>
<dbReference type="InterPro" id="IPR020846">
    <property type="entry name" value="MFS_dom"/>
</dbReference>
<dbReference type="Gene3D" id="1.20.1250.20">
    <property type="entry name" value="MFS general substrate transporter like domains"/>
    <property type="match status" value="2"/>
</dbReference>
<feature type="transmembrane region" description="Helical" evidence="6">
    <location>
        <begin position="378"/>
        <end position="398"/>
    </location>
</feature>
<keyword evidence="2" id="KW-0813">Transport</keyword>
<proteinExistence type="predicted"/>
<feature type="transmembrane region" description="Helical" evidence="6">
    <location>
        <begin position="442"/>
        <end position="465"/>
    </location>
</feature>
<keyword evidence="4 6" id="KW-1133">Transmembrane helix</keyword>
<dbReference type="InterPro" id="IPR036259">
    <property type="entry name" value="MFS_trans_sf"/>
</dbReference>
<organism evidence="8 9">
    <name type="scientific">Armillaria solidipes</name>
    <dbReference type="NCBI Taxonomy" id="1076256"/>
    <lineage>
        <taxon>Eukaryota</taxon>
        <taxon>Fungi</taxon>
        <taxon>Dikarya</taxon>
        <taxon>Basidiomycota</taxon>
        <taxon>Agaricomycotina</taxon>
        <taxon>Agaricomycetes</taxon>
        <taxon>Agaricomycetidae</taxon>
        <taxon>Agaricales</taxon>
        <taxon>Marasmiineae</taxon>
        <taxon>Physalacriaceae</taxon>
        <taxon>Armillaria</taxon>
    </lineage>
</organism>
<dbReference type="GO" id="GO:0016020">
    <property type="term" value="C:membrane"/>
    <property type="evidence" value="ECO:0007669"/>
    <property type="project" value="UniProtKB-SubCell"/>
</dbReference>
<dbReference type="GO" id="GO:0022857">
    <property type="term" value="F:transmembrane transporter activity"/>
    <property type="evidence" value="ECO:0007669"/>
    <property type="project" value="InterPro"/>
</dbReference>
<dbReference type="STRING" id="1076256.A0A2H3B9V3"/>
<accession>A0A2H3B9V3</accession>
<dbReference type="SUPFAM" id="SSF103473">
    <property type="entry name" value="MFS general substrate transporter"/>
    <property type="match status" value="1"/>
</dbReference>
<evidence type="ECO:0000256" key="5">
    <source>
        <dbReference type="ARBA" id="ARBA00023136"/>
    </source>
</evidence>
<evidence type="ECO:0000256" key="3">
    <source>
        <dbReference type="ARBA" id="ARBA00022692"/>
    </source>
</evidence>
<evidence type="ECO:0000256" key="6">
    <source>
        <dbReference type="SAM" id="Phobius"/>
    </source>
</evidence>
<evidence type="ECO:0000256" key="2">
    <source>
        <dbReference type="ARBA" id="ARBA00022448"/>
    </source>
</evidence>
<dbReference type="InterPro" id="IPR011701">
    <property type="entry name" value="MFS"/>
</dbReference>
<feature type="transmembrane region" description="Helical" evidence="6">
    <location>
        <begin position="354"/>
        <end position="372"/>
    </location>
</feature>
<gene>
    <name evidence="8" type="ORF">ARMSODRAFT_966646</name>
</gene>
<feature type="transmembrane region" description="Helical" evidence="6">
    <location>
        <begin position="410"/>
        <end position="430"/>
    </location>
</feature>
<evidence type="ECO:0000313" key="9">
    <source>
        <dbReference type="Proteomes" id="UP000218334"/>
    </source>
</evidence>
<dbReference type="PROSITE" id="PS50850">
    <property type="entry name" value="MFS"/>
    <property type="match status" value="1"/>
</dbReference>
<keyword evidence="9" id="KW-1185">Reference proteome</keyword>
<evidence type="ECO:0000259" key="7">
    <source>
        <dbReference type="PROSITE" id="PS50850"/>
    </source>
</evidence>
<dbReference type="EMBL" id="KZ293497">
    <property type="protein sequence ID" value="PBK59826.1"/>
    <property type="molecule type" value="Genomic_DNA"/>
</dbReference>
<keyword evidence="3 6" id="KW-0812">Transmembrane</keyword>
<evidence type="ECO:0000313" key="8">
    <source>
        <dbReference type="EMBL" id="PBK59826.1"/>
    </source>
</evidence>
<feature type="transmembrane region" description="Helical" evidence="6">
    <location>
        <begin position="323"/>
        <end position="342"/>
    </location>
</feature>
<feature type="domain" description="Major facilitator superfamily (MFS) profile" evidence="7">
    <location>
        <begin position="46"/>
        <end position="470"/>
    </location>
</feature>
<name>A0A2H3B9V3_9AGAR</name>
<reference evidence="9" key="1">
    <citation type="journal article" date="2017" name="Nat. Ecol. Evol.">
        <title>Genome expansion and lineage-specific genetic innovations in the forest pathogenic fungi Armillaria.</title>
        <authorList>
            <person name="Sipos G."/>
            <person name="Prasanna A.N."/>
            <person name="Walter M.C."/>
            <person name="O'Connor E."/>
            <person name="Balint B."/>
            <person name="Krizsan K."/>
            <person name="Kiss B."/>
            <person name="Hess J."/>
            <person name="Varga T."/>
            <person name="Slot J."/>
            <person name="Riley R."/>
            <person name="Boka B."/>
            <person name="Rigling D."/>
            <person name="Barry K."/>
            <person name="Lee J."/>
            <person name="Mihaltcheva S."/>
            <person name="LaButti K."/>
            <person name="Lipzen A."/>
            <person name="Waldron R."/>
            <person name="Moloney N.M."/>
            <person name="Sperisen C."/>
            <person name="Kredics L."/>
            <person name="Vagvoelgyi C."/>
            <person name="Patrignani A."/>
            <person name="Fitzpatrick D."/>
            <person name="Nagy I."/>
            <person name="Doyle S."/>
            <person name="Anderson J.B."/>
            <person name="Grigoriev I.V."/>
            <person name="Gueldener U."/>
            <person name="Muensterkoetter M."/>
            <person name="Nagy L.G."/>
        </authorList>
    </citation>
    <scope>NUCLEOTIDE SEQUENCE [LARGE SCALE GENOMIC DNA]</scope>
    <source>
        <strain evidence="9">28-4</strain>
    </source>
</reference>
<feature type="transmembrane region" description="Helical" evidence="6">
    <location>
        <begin position="143"/>
        <end position="164"/>
    </location>
</feature>
<feature type="transmembrane region" description="Helical" evidence="6">
    <location>
        <begin position="89"/>
        <end position="111"/>
    </location>
</feature>
<dbReference type="PANTHER" id="PTHR43791">
    <property type="entry name" value="PERMEASE-RELATED"/>
    <property type="match status" value="1"/>
</dbReference>
<feature type="transmembrane region" description="Helical" evidence="6">
    <location>
        <begin position="118"/>
        <end position="137"/>
    </location>
</feature>
<feature type="transmembrane region" description="Helical" evidence="6">
    <location>
        <begin position="176"/>
        <end position="200"/>
    </location>
</feature>
<sequence length="492" mass="55509">MSLHNNSIDSKEGKVEDPVVLQDEQVLSQYTFAETKKILRRVDLHLLPLLMLAYLLKNLDSNIVSYVKTINTGKSTNILKELHMTTNEYGYLSTIFTCTFLAFEVPSNLILKWSTPRLHFCRIIFLWSVAACCHAAAKNKGGLYAARAFLGAFEAGLFRTGILLQMTFWYRPDELAFRMAMITILGQFSNILDALIAYGLAYIDGRHGLSGWQWAFIIVGCLGFVLTAFIFLFLPDYPDSPQGRRQFLTLEEGKFIVDRLPPNSPRQSDANFDWADVRAACKDPLTYGFSFILLCQQTGIAGYTFWLPSIIAGYGFTTTTNAQLLNIPPAVIYIISALSFAWISDHSFKIPRPVYMLVSLVFLIGTFIGLAVCRNNSGLLTLILLTAIPYAVYQVMVFPWRSQSTKGSSYASFAFAFQNSVGQIASIFAAQIFQSKYAPRYTIPYIVCIIFFALALLAVLFTWYFSYDTEKQNRRLAKERRRAGKMDNVVVV</sequence>
<dbReference type="Proteomes" id="UP000218334">
    <property type="component" value="Unassembled WGS sequence"/>
</dbReference>
<evidence type="ECO:0000256" key="4">
    <source>
        <dbReference type="ARBA" id="ARBA00022989"/>
    </source>
</evidence>
<dbReference type="AlphaFoldDB" id="A0A2H3B9V3"/>
<comment type="subcellular location">
    <subcellularLocation>
        <location evidence="1">Membrane</location>
        <topology evidence="1">Multi-pass membrane protein</topology>
    </subcellularLocation>
</comment>
<protein>
    <submittedName>
        <fullName evidence="8">MFS general substrate transporter</fullName>
    </submittedName>
</protein>
<keyword evidence="5 6" id="KW-0472">Membrane</keyword>